<dbReference type="InterPro" id="IPR022102">
    <property type="entry name" value="HJURP_C"/>
</dbReference>
<evidence type="ECO:0000256" key="3">
    <source>
        <dbReference type="ARBA" id="ARBA00023125"/>
    </source>
</evidence>
<dbReference type="Gene3D" id="3.40.1810.10">
    <property type="entry name" value="Transcription factor, MADS-box"/>
    <property type="match status" value="1"/>
</dbReference>
<dbReference type="GO" id="GO:0000981">
    <property type="term" value="F:DNA-binding transcription factor activity, RNA polymerase II-specific"/>
    <property type="evidence" value="ECO:0007669"/>
    <property type="project" value="TreeGrafter"/>
</dbReference>
<dbReference type="CDD" id="cd00265">
    <property type="entry name" value="MADS_MEF2_like"/>
    <property type="match status" value="1"/>
</dbReference>
<feature type="region of interest" description="Disordered" evidence="7">
    <location>
        <begin position="218"/>
        <end position="248"/>
    </location>
</feature>
<evidence type="ECO:0000256" key="7">
    <source>
        <dbReference type="SAM" id="MobiDB-lite"/>
    </source>
</evidence>
<dbReference type="GO" id="GO:0005634">
    <property type="term" value="C:nucleus"/>
    <property type="evidence" value="ECO:0007669"/>
    <property type="project" value="UniProtKB-SubCell"/>
</dbReference>
<dbReference type="PROSITE" id="PS50066">
    <property type="entry name" value="MADS_BOX_2"/>
    <property type="match status" value="1"/>
</dbReference>
<dbReference type="PANTHER" id="PTHR11945">
    <property type="entry name" value="MADS BOX PROTEIN"/>
    <property type="match status" value="1"/>
</dbReference>
<dbReference type="Pfam" id="PF12347">
    <property type="entry name" value="HJURP_C"/>
    <property type="match status" value="1"/>
</dbReference>
<protein>
    <submittedName>
        <fullName evidence="9">Myocyte enhancer factor 2A</fullName>
    </submittedName>
</protein>
<dbReference type="Ensembl" id="ENSEBUT00000014481.1">
    <property type="protein sequence ID" value="ENSEBUP00000013905.1"/>
    <property type="gene ID" value="ENSEBUG00000008761.1"/>
</dbReference>
<dbReference type="PANTHER" id="PTHR11945:SF383">
    <property type="entry name" value="MYOCYTE-SPECIFIC ENHANCER FACTOR 2B"/>
    <property type="match status" value="1"/>
</dbReference>
<proteinExistence type="predicted"/>
<evidence type="ECO:0000256" key="2">
    <source>
        <dbReference type="ARBA" id="ARBA00023015"/>
    </source>
</evidence>
<feature type="compositionally biased region" description="Low complexity" evidence="7">
    <location>
        <begin position="230"/>
        <end position="248"/>
    </location>
</feature>
<reference evidence="9" key="1">
    <citation type="submission" date="2025-08" db="UniProtKB">
        <authorList>
            <consortium name="Ensembl"/>
        </authorList>
    </citation>
    <scope>IDENTIFICATION</scope>
</reference>
<sequence>MGRKKIQIARITDERNRQVTFTKRKFGLMKKAYELSVLCDCEIALIIFNSTNKLFQYASSDMDRVLLKYTEYNEPHESRTNSDILEVLNKKENKGCESPEQESAYVLTPCTEEKYKKINEEFDDMMRKHRILPQMPASSFTMPISLPEDASGLCSYTLGGISSMGCPTLTPQTLMHPTSHQHHSASPTLPRPASIGTPGNGYTTSCASPLLVSSGIPAIASPGPSPTTLAQSKQASNKAASPANPSQGLTMGIGTLTMTKPDLRVLIPPTNKTGLLPTALLEGESELELSQRLVSAQNLSTPVVSMATPSLPPPGLAGFHSAMAAAYGADFGLSGADLAALSPASTLTLGGTSLPWHRQAQLTPLLGALGDRTTAGTAVYLHAQGTRQGRESGRSPADSLSSSASSYDGGSDREEAPRMTGVATGEFSATSAALTTTVSATACRNAQGGLVIPTGPDLAVAKRLRLSERWMT</sequence>
<dbReference type="InterPro" id="IPR036879">
    <property type="entry name" value="TF_MADSbox_sf"/>
</dbReference>
<dbReference type="Pfam" id="PF00319">
    <property type="entry name" value="SRF-TF"/>
    <property type="match status" value="1"/>
</dbReference>
<feature type="compositionally biased region" description="Low complexity" evidence="7">
    <location>
        <begin position="394"/>
        <end position="409"/>
    </location>
</feature>
<dbReference type="GO" id="GO:0007507">
    <property type="term" value="P:heart development"/>
    <property type="evidence" value="ECO:0007669"/>
    <property type="project" value="TreeGrafter"/>
</dbReference>
<evidence type="ECO:0000259" key="8">
    <source>
        <dbReference type="PROSITE" id="PS50066"/>
    </source>
</evidence>
<dbReference type="FunFam" id="3.40.1810.10:FF:000001">
    <property type="entry name" value="Myocyte-specific enhancer factor 2A homolog"/>
    <property type="match status" value="1"/>
</dbReference>
<organism evidence="9 10">
    <name type="scientific">Eptatretus burgeri</name>
    <name type="common">Inshore hagfish</name>
    <dbReference type="NCBI Taxonomy" id="7764"/>
    <lineage>
        <taxon>Eukaryota</taxon>
        <taxon>Metazoa</taxon>
        <taxon>Chordata</taxon>
        <taxon>Craniata</taxon>
        <taxon>Vertebrata</taxon>
        <taxon>Cyclostomata</taxon>
        <taxon>Myxini</taxon>
        <taxon>Myxiniformes</taxon>
        <taxon>Myxinidae</taxon>
        <taxon>Eptatretinae</taxon>
        <taxon>Eptatretus</taxon>
    </lineage>
</organism>
<dbReference type="PROSITE" id="PS00350">
    <property type="entry name" value="MADS_BOX_1"/>
    <property type="match status" value="1"/>
</dbReference>
<dbReference type="GO" id="GO:0000978">
    <property type="term" value="F:RNA polymerase II cis-regulatory region sequence-specific DNA binding"/>
    <property type="evidence" value="ECO:0007669"/>
    <property type="project" value="TreeGrafter"/>
</dbReference>
<dbReference type="InterPro" id="IPR033896">
    <property type="entry name" value="MEF2-like_N"/>
</dbReference>
<dbReference type="GeneTree" id="ENSGT00940000156205"/>
<evidence type="ECO:0000256" key="1">
    <source>
        <dbReference type="ARBA" id="ARBA00004123"/>
    </source>
</evidence>
<dbReference type="GO" id="GO:0045944">
    <property type="term" value="P:positive regulation of transcription by RNA polymerase II"/>
    <property type="evidence" value="ECO:0007669"/>
    <property type="project" value="InterPro"/>
</dbReference>
<dbReference type="OMA" id="MLETTDF"/>
<dbReference type="AlphaFoldDB" id="A0A8C4QF64"/>
<reference evidence="9" key="2">
    <citation type="submission" date="2025-09" db="UniProtKB">
        <authorList>
            <consortium name="Ensembl"/>
        </authorList>
    </citation>
    <scope>IDENTIFICATION</scope>
</reference>
<feature type="domain" description="MADS-box" evidence="8">
    <location>
        <begin position="1"/>
        <end position="61"/>
    </location>
</feature>
<dbReference type="SUPFAM" id="SSF55455">
    <property type="entry name" value="SRF-like"/>
    <property type="match status" value="1"/>
</dbReference>
<dbReference type="InterPro" id="IPR002100">
    <property type="entry name" value="TF_MADSbox"/>
</dbReference>
<keyword evidence="5" id="KW-0804">Transcription</keyword>
<evidence type="ECO:0000313" key="9">
    <source>
        <dbReference type="Ensembl" id="ENSEBUP00000013905.1"/>
    </source>
</evidence>
<dbReference type="GO" id="GO:0030154">
    <property type="term" value="P:cell differentiation"/>
    <property type="evidence" value="ECO:0007669"/>
    <property type="project" value="TreeGrafter"/>
</dbReference>
<evidence type="ECO:0000313" key="10">
    <source>
        <dbReference type="Proteomes" id="UP000694388"/>
    </source>
</evidence>
<comment type="subcellular location">
    <subcellularLocation>
        <location evidence="1">Nucleus</location>
    </subcellularLocation>
</comment>
<keyword evidence="3" id="KW-0238">DNA-binding</keyword>
<keyword evidence="6" id="KW-0539">Nucleus</keyword>
<keyword evidence="2" id="KW-0805">Transcription regulation</keyword>
<accession>A0A8C4QF64</accession>
<keyword evidence="4" id="KW-0010">Activator</keyword>
<evidence type="ECO:0000256" key="5">
    <source>
        <dbReference type="ARBA" id="ARBA00023163"/>
    </source>
</evidence>
<dbReference type="GO" id="GO:0046983">
    <property type="term" value="F:protein dimerization activity"/>
    <property type="evidence" value="ECO:0007669"/>
    <property type="project" value="InterPro"/>
</dbReference>
<dbReference type="PRINTS" id="PR00404">
    <property type="entry name" value="MADSDOMAIN"/>
</dbReference>
<dbReference type="SMART" id="SM00432">
    <property type="entry name" value="MADS"/>
    <property type="match status" value="1"/>
</dbReference>
<evidence type="ECO:0000256" key="6">
    <source>
        <dbReference type="ARBA" id="ARBA00023242"/>
    </source>
</evidence>
<name>A0A8C4QF64_EPTBU</name>
<feature type="region of interest" description="Disordered" evidence="7">
    <location>
        <begin position="175"/>
        <end position="200"/>
    </location>
</feature>
<dbReference type="Proteomes" id="UP000694388">
    <property type="component" value="Unplaced"/>
</dbReference>
<evidence type="ECO:0000256" key="4">
    <source>
        <dbReference type="ARBA" id="ARBA00023159"/>
    </source>
</evidence>
<feature type="region of interest" description="Disordered" evidence="7">
    <location>
        <begin position="384"/>
        <end position="417"/>
    </location>
</feature>
<keyword evidence="10" id="KW-1185">Reference proteome</keyword>
<dbReference type="GO" id="GO:0042826">
    <property type="term" value="F:histone deacetylase binding"/>
    <property type="evidence" value="ECO:0007669"/>
    <property type="project" value="TreeGrafter"/>
</dbReference>